<name>A0A2K0WDY4_GIBNY</name>
<dbReference type="Proteomes" id="UP000236664">
    <property type="component" value="Unassembled WGS sequence"/>
</dbReference>
<organism evidence="1 2">
    <name type="scientific">Gibberella nygamai</name>
    <name type="common">Bean root rot disease fungus</name>
    <name type="synonym">Fusarium nygamai</name>
    <dbReference type="NCBI Taxonomy" id="42673"/>
    <lineage>
        <taxon>Eukaryota</taxon>
        <taxon>Fungi</taxon>
        <taxon>Dikarya</taxon>
        <taxon>Ascomycota</taxon>
        <taxon>Pezizomycotina</taxon>
        <taxon>Sordariomycetes</taxon>
        <taxon>Hypocreomycetidae</taxon>
        <taxon>Hypocreales</taxon>
        <taxon>Nectriaceae</taxon>
        <taxon>Fusarium</taxon>
        <taxon>Fusarium fujikuroi species complex</taxon>
    </lineage>
</organism>
<dbReference type="AlphaFoldDB" id="A0A2K0WDY4"/>
<dbReference type="EMBL" id="MTQA01000077">
    <property type="protein sequence ID" value="PNP80493.1"/>
    <property type="molecule type" value="Genomic_DNA"/>
</dbReference>
<evidence type="ECO:0000313" key="2">
    <source>
        <dbReference type="Proteomes" id="UP000236664"/>
    </source>
</evidence>
<sequence>MPVGDPDKCQHRAVRRLCYLHLVRWRAVRDNPTCTPSSGSGSRALPRLNFNDVPLPLALPGSDGSRPGSGQVASGMELLSSTLTEMREDYRANREAIAQQNAAFQQALVSISQVASCLFLK</sequence>
<proteinExistence type="predicted"/>
<gene>
    <name evidence="1" type="ORF">FNYG_06092</name>
</gene>
<accession>A0A2K0WDY4</accession>
<comment type="caution">
    <text evidence="1">The sequence shown here is derived from an EMBL/GenBank/DDBJ whole genome shotgun (WGS) entry which is preliminary data.</text>
</comment>
<evidence type="ECO:0000313" key="1">
    <source>
        <dbReference type="EMBL" id="PNP80493.1"/>
    </source>
</evidence>
<protein>
    <submittedName>
        <fullName evidence="1">Uncharacterized protein</fullName>
    </submittedName>
</protein>
<keyword evidence="2" id="KW-1185">Reference proteome</keyword>
<reference evidence="1 2" key="1">
    <citation type="submission" date="2017-06" db="EMBL/GenBank/DDBJ databases">
        <title>Genome of Fusarium nygamai isolate CS10214.</title>
        <authorList>
            <person name="Gardiner D.M."/>
            <person name="Obanor F."/>
            <person name="Kazan K."/>
        </authorList>
    </citation>
    <scope>NUCLEOTIDE SEQUENCE [LARGE SCALE GENOMIC DNA]</scope>
    <source>
        <strain evidence="1 2">CS10214</strain>
    </source>
</reference>